<protein>
    <submittedName>
        <fullName evidence="6">Glycoside-hydrolase family GH114</fullName>
    </submittedName>
</protein>
<feature type="region of interest" description="Disordered" evidence="1">
    <location>
        <begin position="22"/>
        <end position="44"/>
    </location>
</feature>
<feature type="compositionally biased region" description="Low complexity" evidence="1">
    <location>
        <begin position="22"/>
        <end position="36"/>
    </location>
</feature>
<dbReference type="Proteomes" id="UP000234289">
    <property type="component" value="Unassembled WGS sequence"/>
</dbReference>
<evidence type="ECO:0000313" key="9">
    <source>
        <dbReference type="Proteomes" id="UP000282731"/>
    </source>
</evidence>
<dbReference type="GO" id="GO:0016787">
    <property type="term" value="F:hydrolase activity"/>
    <property type="evidence" value="ECO:0007669"/>
    <property type="project" value="UniProtKB-KW"/>
</dbReference>
<dbReference type="AlphaFoldDB" id="A0A2H1JYQ8"/>
<dbReference type="InterPro" id="IPR013785">
    <property type="entry name" value="Aldolase_TIM"/>
</dbReference>
<gene>
    <name evidence="6" type="ORF">BAUR920_02624</name>
    <name evidence="5" type="ORF">BAURA63_02020</name>
    <name evidence="4" type="ORF">CXR27_02040</name>
</gene>
<feature type="domain" description="Glycoside-hydrolase family GH114 TIM-barrel" evidence="3">
    <location>
        <begin position="50"/>
        <end position="265"/>
    </location>
</feature>
<reference evidence="4 9" key="4">
    <citation type="submission" date="2019-01" db="EMBL/GenBank/DDBJ databases">
        <title>Comparative genomic analysis of Brevibacterium aurantiacum sheds light on its evolution and its adaptation to smear-ripened cheeses.</title>
        <authorList>
            <person name="Moineau S."/>
        </authorList>
    </citation>
    <scope>NUCLEOTIDE SEQUENCE [LARGE SCALE GENOMIC DNA]</scope>
    <source>
        <strain evidence="4 9">SMQ-1420</strain>
    </source>
</reference>
<sequence length="278" mass="30430">MRREGSILVIGAVAAASLSACASNPPRSSPTDSTTSAHAVELPPVGGLPDYQLGGAYEPAEGVSIVARDRSVEPPPGRYSICYVNGFQTQPDELGLWDSDLLLSRGSERLVDPEWPDEVLIDTSTSDKRKRVFDTVSPWILECAEAGFDAVEFDNFDSFTRSQNALATEDNAALASSYVELSHHHGLAVGQKNAAEFSRTLHEEVGFDFAVAEECSAFRECEEYSRVYGQAIIDIEYTDNLLRDWDEICKDPETPGSVVLRDRDLTVACSPNHIARHC</sequence>
<dbReference type="EMBL" id="FXZG01000016">
    <property type="protein sequence ID" value="SMX92593.1"/>
    <property type="molecule type" value="Genomic_DNA"/>
</dbReference>
<name>A0A2H1JYQ8_BREAU</name>
<dbReference type="PANTHER" id="PTHR35273:SF2">
    <property type="entry name" value="ALPHA-GALACTOSIDASE"/>
    <property type="match status" value="1"/>
</dbReference>
<dbReference type="OrthoDB" id="319933at2"/>
<evidence type="ECO:0000256" key="2">
    <source>
        <dbReference type="SAM" id="SignalP"/>
    </source>
</evidence>
<evidence type="ECO:0000256" key="1">
    <source>
        <dbReference type="SAM" id="MobiDB-lite"/>
    </source>
</evidence>
<feature type="chain" id="PRO_5015080240" evidence="2">
    <location>
        <begin position="23"/>
        <end position="278"/>
    </location>
</feature>
<reference evidence="4 9" key="3">
    <citation type="submission" date="2017-12" db="EMBL/GenBank/DDBJ databases">
        <authorList>
            <person name="Levesque S."/>
        </authorList>
    </citation>
    <scope>NUCLEOTIDE SEQUENCE [LARGE SCALE GENOMIC DNA]</scope>
    <source>
        <strain evidence="4 9">SMQ-1420</strain>
    </source>
</reference>
<evidence type="ECO:0000259" key="3">
    <source>
        <dbReference type="Pfam" id="PF03537"/>
    </source>
</evidence>
<reference evidence="7" key="2">
    <citation type="submission" date="2017-03" db="EMBL/GenBank/DDBJ databases">
        <authorList>
            <person name="Monnet C."/>
        </authorList>
    </citation>
    <scope>NUCLEOTIDE SEQUENCE [LARGE SCALE GENOMIC DNA]</scope>
    <source>
        <strain evidence="7">CNRZ 920</strain>
    </source>
</reference>
<organism evidence="6 7">
    <name type="scientific">Brevibacterium aurantiacum</name>
    <dbReference type="NCBI Taxonomy" id="273384"/>
    <lineage>
        <taxon>Bacteria</taxon>
        <taxon>Bacillati</taxon>
        <taxon>Actinomycetota</taxon>
        <taxon>Actinomycetes</taxon>
        <taxon>Micrococcales</taxon>
        <taxon>Brevibacteriaceae</taxon>
        <taxon>Brevibacterium</taxon>
    </lineage>
</organism>
<dbReference type="Proteomes" id="UP000282731">
    <property type="component" value="Chromosome"/>
</dbReference>
<dbReference type="PROSITE" id="PS51257">
    <property type="entry name" value="PROKAR_LIPOPROTEIN"/>
    <property type="match status" value="1"/>
</dbReference>
<feature type="signal peptide" evidence="2">
    <location>
        <begin position="1"/>
        <end position="22"/>
    </location>
</feature>
<evidence type="ECO:0000313" key="7">
    <source>
        <dbReference type="Proteomes" id="UP000234289"/>
    </source>
</evidence>
<dbReference type="EMBL" id="FXYZ01000007">
    <property type="protein sequence ID" value="SMX83791.1"/>
    <property type="molecule type" value="Genomic_DNA"/>
</dbReference>
<reference evidence="6 8" key="1">
    <citation type="submission" date="2017-03" db="EMBL/GenBank/DDBJ databases">
        <authorList>
            <person name="Afonso C.L."/>
            <person name="Miller P.J."/>
            <person name="Scott M.A."/>
            <person name="Spackman E."/>
            <person name="Goraichik I."/>
            <person name="Dimitrov K.M."/>
            <person name="Suarez D.L."/>
            <person name="Swayne D.E."/>
        </authorList>
    </citation>
    <scope>NUCLEOTIDE SEQUENCE [LARGE SCALE GENOMIC DNA]</scope>
    <source>
        <strain evidence="5">6</strain>
        <strain evidence="8">6(3)</strain>
        <strain evidence="6">CNRZ 920</strain>
    </source>
</reference>
<dbReference type="InterPro" id="IPR017853">
    <property type="entry name" value="GH"/>
</dbReference>
<dbReference type="SUPFAM" id="SSF51445">
    <property type="entry name" value="(Trans)glycosidases"/>
    <property type="match status" value="1"/>
</dbReference>
<dbReference type="EMBL" id="CP025334">
    <property type="protein sequence ID" value="AZT95926.1"/>
    <property type="molecule type" value="Genomic_DNA"/>
</dbReference>
<evidence type="ECO:0000313" key="5">
    <source>
        <dbReference type="EMBL" id="SMX83791.1"/>
    </source>
</evidence>
<evidence type="ECO:0000313" key="6">
    <source>
        <dbReference type="EMBL" id="SMX92593.1"/>
    </source>
</evidence>
<dbReference type="Gene3D" id="3.20.20.70">
    <property type="entry name" value="Aldolase class I"/>
    <property type="match status" value="1"/>
</dbReference>
<dbReference type="Proteomes" id="UP000234327">
    <property type="component" value="Unassembled WGS sequence"/>
</dbReference>
<proteinExistence type="predicted"/>
<evidence type="ECO:0000313" key="8">
    <source>
        <dbReference type="Proteomes" id="UP000234327"/>
    </source>
</evidence>
<evidence type="ECO:0000313" key="4">
    <source>
        <dbReference type="EMBL" id="AZT95926.1"/>
    </source>
</evidence>
<accession>A0A2H1JYQ8</accession>
<dbReference type="InterPro" id="IPR004352">
    <property type="entry name" value="GH114_TIM-barrel"/>
</dbReference>
<dbReference type="Pfam" id="PF03537">
    <property type="entry name" value="Glyco_hydro_114"/>
    <property type="match status" value="1"/>
</dbReference>
<dbReference type="PANTHER" id="PTHR35273">
    <property type="entry name" value="ALPHA-1,4 POLYGALACTOSAMINIDASE, PUTATIVE (AFU_ORTHOLOGUE AFUA_3G07890)-RELATED"/>
    <property type="match status" value="1"/>
</dbReference>
<keyword evidence="6" id="KW-0378">Hydrolase</keyword>
<keyword evidence="2" id="KW-0732">Signal</keyword>